<dbReference type="GeneID" id="66163211"/>
<reference evidence="1 2" key="1">
    <citation type="submission" date="2021-04" db="EMBL/GenBank/DDBJ databases">
        <title>Complete genome sequence of Stygiolobus sp. KN-1.</title>
        <authorList>
            <person name="Nakamura K."/>
            <person name="Sakai H."/>
            <person name="Kurosawa N."/>
        </authorList>
    </citation>
    <scope>NUCLEOTIDE SEQUENCE [LARGE SCALE GENOMIC DNA]</scope>
    <source>
        <strain evidence="1 2">KN-1</strain>
    </source>
</reference>
<dbReference type="AlphaFoldDB" id="A0A8D5ZFD7"/>
<dbReference type="KEGG" id="csty:KN1_14950"/>
<name>A0A8D5ZFD7_9CREN</name>
<accession>A0A8D5ZFD7</accession>
<protein>
    <submittedName>
        <fullName evidence="1">Uncharacterized protein</fullName>
    </submittedName>
</protein>
<keyword evidence="2" id="KW-1185">Reference proteome</keyword>
<evidence type="ECO:0000313" key="2">
    <source>
        <dbReference type="Proteomes" id="UP000825123"/>
    </source>
</evidence>
<dbReference type="EMBL" id="AP024597">
    <property type="protein sequence ID" value="BCU70198.1"/>
    <property type="molecule type" value="Genomic_DNA"/>
</dbReference>
<dbReference type="Proteomes" id="UP000825123">
    <property type="component" value="Chromosome"/>
</dbReference>
<organism evidence="1 2">
    <name type="scientific">Stygiolobus caldivivus</name>
    <dbReference type="NCBI Taxonomy" id="2824673"/>
    <lineage>
        <taxon>Archaea</taxon>
        <taxon>Thermoproteota</taxon>
        <taxon>Thermoprotei</taxon>
        <taxon>Sulfolobales</taxon>
        <taxon>Sulfolobaceae</taxon>
        <taxon>Stygiolobus</taxon>
    </lineage>
</organism>
<sequence length="105" mass="12354">MTVTVSRYVEPSIYEFLVKLNLTTCWLLDFKVITNPEAFFNNFILNKYDNLAIIVNERSKEKVREIVELAKDNWVSVLAFISDNLREEKFLLCVKSKIKIKNFTS</sequence>
<dbReference type="RefSeq" id="WP_221286655.1">
    <property type="nucleotide sequence ID" value="NZ_AP024597.1"/>
</dbReference>
<proteinExistence type="predicted"/>
<gene>
    <name evidence="1" type="ORF">KN1_14950</name>
</gene>
<evidence type="ECO:0000313" key="1">
    <source>
        <dbReference type="EMBL" id="BCU70198.1"/>
    </source>
</evidence>